<proteinExistence type="predicted"/>
<evidence type="ECO:0000313" key="2">
    <source>
        <dbReference type="Proteomes" id="UP000544331"/>
    </source>
</evidence>
<sequence length="459" mass="51151">MLDSTSERMTDTHQHRPYSVLHTASRRLVASLYPSGILEGRVCQQYNCHQTHSLWPAMFTTKSVQSLKNLFASYHEPLPLSKQQSQKLLDGLKSSFRKQLDREYGESPNSLSPAAAKPVDVDPARLSATNRHLKDILSNPLFSYNKDVTSTFPSSLASPSLAAPTRDPIEVFDHAVARGLMTPKAAIGMMVAKAKQLQANEPGLGGLATSGMSGRIIRWLRACGAEQDLRFMDNYSFIRALSPFLVAEGMEEIAWEWLARTINNTSGDLPNEKRLRRASNLLGELVKTKCQPQYGNLDSGISTMLQAQQLFRTSPLLSDLLVSSWRSVSWLSTVESYSRPAPSEELFDAHIATADRLPQPFLLERAHLHLYHPTHPDHLPALNFFKDKQRLRKLVNTVEPKKSKPDKLSTVSWLAFLGHDTVNHLTQSGRTQEAQGVTELLQAEVAGLFNHKSEPALGL</sequence>
<keyword evidence="2" id="KW-1185">Reference proteome</keyword>
<accession>A0A8H5YGY4</accession>
<dbReference type="AlphaFoldDB" id="A0A8H5YGY4"/>
<evidence type="ECO:0000313" key="1">
    <source>
        <dbReference type="EMBL" id="KAF5711361.1"/>
    </source>
</evidence>
<dbReference type="Proteomes" id="UP000544331">
    <property type="component" value="Unassembled WGS sequence"/>
</dbReference>
<name>A0A8H5YGY4_9HYPO</name>
<dbReference type="EMBL" id="JAAOAN010000311">
    <property type="protein sequence ID" value="KAF5711361.1"/>
    <property type="molecule type" value="Genomic_DNA"/>
</dbReference>
<reference evidence="1 2" key="1">
    <citation type="submission" date="2020-05" db="EMBL/GenBank/DDBJ databases">
        <title>Identification and distribution of gene clusters putatively required for synthesis of sphingolipid metabolism inhibitors in phylogenetically diverse species of the filamentous fungus Fusarium.</title>
        <authorList>
            <person name="Kim H.-S."/>
            <person name="Busman M."/>
            <person name="Brown D.W."/>
            <person name="Divon H."/>
            <person name="Uhlig S."/>
            <person name="Proctor R.H."/>
        </authorList>
    </citation>
    <scope>NUCLEOTIDE SEQUENCE [LARGE SCALE GENOMIC DNA]</scope>
    <source>
        <strain evidence="1 2">NRRL 66235</strain>
    </source>
</reference>
<protein>
    <submittedName>
        <fullName evidence="1">Uncharacterized protein</fullName>
    </submittedName>
</protein>
<comment type="caution">
    <text evidence="1">The sequence shown here is derived from an EMBL/GenBank/DDBJ whole genome shotgun (WGS) entry which is preliminary data.</text>
</comment>
<organism evidence="1 2">
    <name type="scientific">Fusarium mundagurra</name>
    <dbReference type="NCBI Taxonomy" id="1567541"/>
    <lineage>
        <taxon>Eukaryota</taxon>
        <taxon>Fungi</taxon>
        <taxon>Dikarya</taxon>
        <taxon>Ascomycota</taxon>
        <taxon>Pezizomycotina</taxon>
        <taxon>Sordariomycetes</taxon>
        <taxon>Hypocreomycetidae</taxon>
        <taxon>Hypocreales</taxon>
        <taxon>Nectriaceae</taxon>
        <taxon>Fusarium</taxon>
        <taxon>Fusarium fujikuroi species complex</taxon>
    </lineage>
</organism>
<gene>
    <name evidence="1" type="ORF">FMUND_8995</name>
</gene>
<dbReference type="OrthoDB" id="5424391at2759"/>